<feature type="region of interest" description="Disordered" evidence="1">
    <location>
        <begin position="1"/>
        <end position="22"/>
    </location>
</feature>
<keyword evidence="3" id="KW-1185">Reference proteome</keyword>
<evidence type="ECO:0000256" key="1">
    <source>
        <dbReference type="SAM" id="MobiDB-lite"/>
    </source>
</evidence>
<dbReference type="AlphaFoldDB" id="A0A318P0H6"/>
<sequence length="77" mass="7948">MHGGPAPRSDADDVVPSTGGVPGWRSSLAGVHEVSAAIRPKLVPQVIGQARPTAAAAGWAGARVVRLAAEFEFIRYS</sequence>
<name>A0A318P0H6_9ACTN</name>
<evidence type="ECO:0000313" key="3">
    <source>
        <dbReference type="Proteomes" id="UP000248333"/>
    </source>
</evidence>
<protein>
    <submittedName>
        <fullName evidence="2">Uncharacterized protein</fullName>
    </submittedName>
</protein>
<comment type="caution">
    <text evidence="2">The sequence shown here is derived from an EMBL/GenBank/DDBJ whole genome shotgun (WGS) entry which is preliminary data.</text>
</comment>
<reference evidence="2 3" key="1">
    <citation type="submission" date="2018-03" db="EMBL/GenBank/DDBJ databases">
        <title>Bioinformatic expansion and discovery of thiopeptide antibiotics.</title>
        <authorList>
            <person name="Schwalen C.J."/>
            <person name="Hudson G.A."/>
            <person name="Mitchell D.A."/>
        </authorList>
    </citation>
    <scope>NUCLEOTIDE SEQUENCE [LARGE SCALE GENOMIC DNA]</scope>
    <source>
        <strain evidence="2 3">NRRL 8041</strain>
    </source>
</reference>
<evidence type="ECO:0000313" key="2">
    <source>
        <dbReference type="EMBL" id="PYC68527.1"/>
    </source>
</evidence>
<organism evidence="2 3">
    <name type="scientific">Micromonospora arborensis</name>
    <dbReference type="NCBI Taxonomy" id="2116518"/>
    <lineage>
        <taxon>Bacteria</taxon>
        <taxon>Bacillati</taxon>
        <taxon>Actinomycetota</taxon>
        <taxon>Actinomycetes</taxon>
        <taxon>Micromonosporales</taxon>
        <taxon>Micromonosporaceae</taxon>
        <taxon>Micromonospora</taxon>
    </lineage>
</organism>
<dbReference type="Proteomes" id="UP000248333">
    <property type="component" value="Unassembled WGS sequence"/>
</dbReference>
<gene>
    <name evidence="2" type="ORF">C7C45_18890</name>
</gene>
<dbReference type="EMBL" id="PYBV01000022">
    <property type="protein sequence ID" value="PYC68527.1"/>
    <property type="molecule type" value="Genomic_DNA"/>
</dbReference>
<proteinExistence type="predicted"/>
<accession>A0A318P0H6</accession>